<evidence type="ECO:0000313" key="2">
    <source>
        <dbReference type="Proteomes" id="UP001732700"/>
    </source>
</evidence>
<reference evidence="1" key="2">
    <citation type="submission" date="2025-09" db="UniProtKB">
        <authorList>
            <consortium name="EnsemblPlants"/>
        </authorList>
    </citation>
    <scope>IDENTIFICATION</scope>
</reference>
<accession>A0ACD5XR68</accession>
<organism evidence="1 2">
    <name type="scientific">Avena sativa</name>
    <name type="common">Oat</name>
    <dbReference type="NCBI Taxonomy" id="4498"/>
    <lineage>
        <taxon>Eukaryota</taxon>
        <taxon>Viridiplantae</taxon>
        <taxon>Streptophyta</taxon>
        <taxon>Embryophyta</taxon>
        <taxon>Tracheophyta</taxon>
        <taxon>Spermatophyta</taxon>
        <taxon>Magnoliopsida</taxon>
        <taxon>Liliopsida</taxon>
        <taxon>Poales</taxon>
        <taxon>Poaceae</taxon>
        <taxon>BOP clade</taxon>
        <taxon>Pooideae</taxon>
        <taxon>Poodae</taxon>
        <taxon>Poeae</taxon>
        <taxon>Poeae Chloroplast Group 1 (Aveneae type)</taxon>
        <taxon>Aveninae</taxon>
        <taxon>Avena</taxon>
    </lineage>
</organism>
<reference evidence="1" key="1">
    <citation type="submission" date="2021-05" db="EMBL/GenBank/DDBJ databases">
        <authorList>
            <person name="Scholz U."/>
            <person name="Mascher M."/>
            <person name="Fiebig A."/>
        </authorList>
    </citation>
    <scope>NUCLEOTIDE SEQUENCE [LARGE SCALE GENOMIC DNA]</scope>
</reference>
<dbReference type="Proteomes" id="UP001732700">
    <property type="component" value="Chromosome 5A"/>
</dbReference>
<evidence type="ECO:0000313" key="1">
    <source>
        <dbReference type="EnsemblPlants" id="AVESA.00010b.r2.5AG0841740.1.CDS"/>
    </source>
</evidence>
<keyword evidence="2" id="KW-1185">Reference proteome</keyword>
<name>A0ACD5XR68_AVESA</name>
<protein>
    <submittedName>
        <fullName evidence="1">Uncharacterized protein</fullName>
    </submittedName>
</protein>
<sequence>MKKKAGMSRTTQIIQYHGKGPAQRRPRRRISALRTSLPEAAAVKQEEKMATATATAAVQAQPGTDAREWDEEAYRRGILRERDLSCRTLFRAVFFDQRDDSDPDVLLAAASSDGSLASFSLSSCIASSAPTHASPQPAAAALVDPVCIVQAHSGPAYDVKFYNDPHQPLLFSCGDDGRIRGWRWHEMQSCLVPLSLQGDHIEPVLDLVNPQHEGPWGARSPIPENNAIAISKQDGSVFAAAGDACAYCWDVESGKCKMTFKGHTDYLHSIAVREANHQVVTGSEDGTARIWDCRSGKSTHTIHPVQSNKFEGSWVSCIAIDASESWLACGTSSGISVWSLLSNECIFNANCGAPVQDLLFDKNQILAVGAEPALSRFTINGAVLSQIKCAPPSAFSISMHSSGMAAVAGHGGLVDVISGFGSHLCAFRCRGLEK</sequence>
<dbReference type="EnsemblPlants" id="AVESA.00010b.r2.5AG0841740.1">
    <property type="protein sequence ID" value="AVESA.00010b.r2.5AG0841740.1.CDS"/>
    <property type="gene ID" value="AVESA.00010b.r2.5AG0841740"/>
</dbReference>
<proteinExistence type="predicted"/>